<dbReference type="Pfam" id="PF12449">
    <property type="entry name" value="DUF3684"/>
    <property type="match status" value="1"/>
</dbReference>
<evidence type="ECO:0000313" key="3">
    <source>
        <dbReference type="EMBL" id="KAF8894925.1"/>
    </source>
</evidence>
<dbReference type="InterPro" id="IPR022155">
    <property type="entry name" value="DUF3684"/>
</dbReference>
<dbReference type="NCBIfam" id="NF047352">
    <property type="entry name" value="P_loop_sacsin"/>
    <property type="match status" value="1"/>
</dbReference>
<feature type="compositionally biased region" description="Polar residues" evidence="1">
    <location>
        <begin position="1471"/>
        <end position="1503"/>
    </location>
</feature>
<feature type="region of interest" description="Disordered" evidence="1">
    <location>
        <begin position="1388"/>
        <end position="1503"/>
    </location>
</feature>
<dbReference type="PANTHER" id="PTHR47839:SF1">
    <property type="entry name" value="DOMAIN PROTEIN, PUTATIVE (AFU_ORTHOLOGUE AFUA_6G04830)-RELATED"/>
    <property type="match status" value="1"/>
</dbReference>
<dbReference type="OrthoDB" id="10031156at2759"/>
<reference evidence="3" key="1">
    <citation type="submission" date="2020-11" db="EMBL/GenBank/DDBJ databases">
        <authorList>
            <consortium name="DOE Joint Genome Institute"/>
            <person name="Ahrendt S."/>
            <person name="Riley R."/>
            <person name="Andreopoulos W."/>
            <person name="LaButti K."/>
            <person name="Pangilinan J."/>
            <person name="Ruiz-duenas F.J."/>
            <person name="Barrasa J.M."/>
            <person name="Sanchez-Garcia M."/>
            <person name="Camarero S."/>
            <person name="Miyauchi S."/>
            <person name="Serrano A."/>
            <person name="Linde D."/>
            <person name="Babiker R."/>
            <person name="Drula E."/>
            <person name="Ayuso-Fernandez I."/>
            <person name="Pacheco R."/>
            <person name="Padilla G."/>
            <person name="Ferreira P."/>
            <person name="Barriuso J."/>
            <person name="Kellner H."/>
            <person name="Castanera R."/>
            <person name="Alfaro M."/>
            <person name="Ramirez L."/>
            <person name="Pisabarro A.G."/>
            <person name="Kuo A."/>
            <person name="Tritt A."/>
            <person name="Lipzen A."/>
            <person name="He G."/>
            <person name="Yan M."/>
            <person name="Ng V."/>
            <person name="Cullen D."/>
            <person name="Martin F."/>
            <person name="Rosso M.-N."/>
            <person name="Henrissat B."/>
            <person name="Hibbett D."/>
            <person name="Martinez A.T."/>
            <person name="Grigoriev I.V."/>
        </authorList>
    </citation>
    <scope>NUCLEOTIDE SEQUENCE</scope>
    <source>
        <strain evidence="3">AH 44721</strain>
    </source>
</reference>
<gene>
    <name evidence="3" type="ORF">CPB84DRAFT_1816083</name>
</gene>
<evidence type="ECO:0000313" key="4">
    <source>
        <dbReference type="Proteomes" id="UP000724874"/>
    </source>
</evidence>
<dbReference type="Proteomes" id="UP000724874">
    <property type="component" value="Unassembled WGS sequence"/>
</dbReference>
<dbReference type="PRINTS" id="PR00775">
    <property type="entry name" value="HEATSHOCK90"/>
</dbReference>
<evidence type="ECO:0000259" key="2">
    <source>
        <dbReference type="Pfam" id="PF25794"/>
    </source>
</evidence>
<dbReference type="EMBL" id="JADNYJ010000063">
    <property type="protein sequence ID" value="KAF8894925.1"/>
    <property type="molecule type" value="Genomic_DNA"/>
</dbReference>
<organism evidence="3 4">
    <name type="scientific">Gymnopilus junonius</name>
    <name type="common">Spectacular rustgill mushroom</name>
    <name type="synonym">Gymnopilus spectabilis subsp. junonius</name>
    <dbReference type="NCBI Taxonomy" id="109634"/>
    <lineage>
        <taxon>Eukaryota</taxon>
        <taxon>Fungi</taxon>
        <taxon>Dikarya</taxon>
        <taxon>Basidiomycota</taxon>
        <taxon>Agaricomycotina</taxon>
        <taxon>Agaricomycetes</taxon>
        <taxon>Agaricomycetidae</taxon>
        <taxon>Agaricales</taxon>
        <taxon>Agaricineae</taxon>
        <taxon>Hymenogastraceae</taxon>
        <taxon>Gymnopilus</taxon>
    </lineage>
</organism>
<dbReference type="PANTHER" id="PTHR47839">
    <property type="entry name" value="DOMAIN PROTEIN, PUTATIVE (AFU_ORTHOLOGUE AFUA_6G04830)-RELATED"/>
    <property type="match status" value="1"/>
</dbReference>
<dbReference type="Gene3D" id="3.30.565.10">
    <property type="entry name" value="Histidine kinase-like ATPase, C-terminal domain"/>
    <property type="match status" value="1"/>
</dbReference>
<dbReference type="SUPFAM" id="SSF55874">
    <property type="entry name" value="ATPase domain of HSP90 chaperone/DNA topoisomerase II/histidine kinase"/>
    <property type="match status" value="1"/>
</dbReference>
<comment type="caution">
    <text evidence="3">The sequence shown here is derived from an EMBL/GenBank/DDBJ whole genome shotgun (WGS) entry which is preliminary data.</text>
</comment>
<dbReference type="InterPro" id="IPR036890">
    <property type="entry name" value="HATPase_C_sf"/>
</dbReference>
<name>A0A9P5NKZ9_GYMJU</name>
<evidence type="ECO:0000256" key="1">
    <source>
        <dbReference type="SAM" id="MobiDB-lite"/>
    </source>
</evidence>
<sequence length="1690" mass="189847">MVISKDQLWDSGHDETVEVNQRALIDKVLARYSGEFTVFRELLQNSDDAQSKSVEIRFETQSYLAQRSESRDVENTPITSGLANQLPDLKTSHVHQWTFKNNGITFRDEDWNRLKKIAEGNPDEEKIGAFGVGFYSLFSVTEEPFVTSGNQWMAFYWKDKKDQLFARRGSLPETEQDSSSKEWTSFVMLLREAGPIPLPFDFTRFLASSLTFMVHLREVCVYFDDKRLVKLSKASGLPSELGVPKGLKNRSPSGTMTVDNIQTTPLHIQAQVMKWIYTSGTEKKRITLSKANKTVASGGGGFFSSLFSSFASAPTPQSVATPLPPPPPVDQLAINEISVSLSIYSASIQVRLDKKLSSEIQRSTKKNPPTRMKFELIYTAKDEYDASLEEEARQPEATGSIFQGLRADLEGTGAARVFIGHSTAQSTGIGGHVAARFIPTVERESIDFMELLYIGGLLSRAIYEFEMSTIQKDWVASRLNPGLPHEETETRLINRVLHGLRFFMFYPSTPSSDVSGLMESAFFDSSVNGYFPVISNKGVQDARSVRLPDPTFSGFLKNLPILPNSVMTGAPTIVSSLQSRGLIKPINFQDVLQELQSRPLPQDEFVACLTWWINIFREGEHDRLLPIRAQVIDAVILSIESDEVSKKIYFINPRSTTGIIPIEGPLPDYLLPPSINLRNCFPWTEFTVVQWISFISGFEKFPAEFDINSSPAWAERVIGLLIRVWPTLTASARVEIVQLLKSKTCMPTSGGMLLPGQAYFPNVNIFGDLPVVTFPSGLAIKGTAEKVMRELGVRKHVELQLIFNRMVKTNEWTIADLTRYLVSVKGSLTSEEFERLKATSAFPAEGQGEVNDTAKRTRYKAKELYEPLDVFRSLKLPVIDWGHQTKWKSSSEEAKFLFDLGLQRQPSLNKLIELCAHEDANVRSAGLKYLIDNMENKYQDYDPMEFKAIRYIPALRGSESCLGTVQEVYSNQWAAVGFLVLQPAYQRYMSKLKIKEHPPVSQLMTLLQSKPPGDDVEARVLFRLLAERVNDFRNADLQTLSNTPFVPIKAAKGDAGPTVRWLPPSQCYLNTEGGGTFHSKLFIFVDFGSAANAFLTACGTRSRPNVEEVAKILLANPRQFYDLAQGPANFLTELRNVAVNAKALSPTTLLRMKRSPVLLALQRISRHQNKETDDWDEDEWDIIYDLKKPNEIIIADDTHSYQAFGDSLFTAPQEDIIEAFYASLGSPRLSQVVREEYQTTAELSDSKTATDTRSLILERLPLFLHEHTHARTRVSFSWLSADENFIVRAFGKLGVVKSLRYGLLNLSRKQDASAVAQRVRSGPIELWIAGHLQPDMYEVATSLNRLLFESPKANDALLFMTILSTDLRSLKRRGYNVDRILRQQRDARLAAESARVTKEQESRVLTENQRTDSVTKMETDKPKAHSAGPNTEEKRTSSSTPSSQISGPLQTLRRKLGAMTAPVADKPPITPTGTLRDSPEMPTSPSSISHGNTPDATTGVTPWSNIGERRLLTKNIDMAINSCKSESADLLQNREHMQRVKESLNDGYCDVSGRRGDLHNIGQMGSVKVYLSEEIPASQAASFMESKRHSLARFIHVMNPLADIYQLPLSNLHIFYDLKGGIIAFNRNGSIFLNLRYFEQWRKYFTIAHEIAHNLVQPHNSEHEFYFSAVCEQFILPLAHILQSAARSRS</sequence>
<feature type="compositionally biased region" description="Basic and acidic residues" evidence="1">
    <location>
        <begin position="1388"/>
        <end position="1423"/>
    </location>
</feature>
<dbReference type="Pfam" id="PF25794">
    <property type="entry name" value="SACS"/>
    <property type="match status" value="1"/>
</dbReference>
<proteinExistence type="predicted"/>
<protein>
    <recommendedName>
        <fullName evidence="2">Sacsin/Nov domain-containing protein</fullName>
    </recommendedName>
</protein>
<feature type="domain" description="Sacsin/Nov" evidence="2">
    <location>
        <begin position="24"/>
        <end position="153"/>
    </location>
</feature>
<dbReference type="InterPro" id="IPR020575">
    <property type="entry name" value="Hsp90_N"/>
</dbReference>
<accession>A0A9P5NKZ9</accession>
<keyword evidence="4" id="KW-1185">Reference proteome</keyword>
<dbReference type="InterPro" id="IPR058210">
    <property type="entry name" value="SACS/Nov_dom"/>
</dbReference>
<feature type="compositionally biased region" description="Low complexity" evidence="1">
    <location>
        <begin position="1437"/>
        <end position="1446"/>
    </location>
</feature>